<dbReference type="NCBIfam" id="TIGR02227">
    <property type="entry name" value="sigpep_I_bact"/>
    <property type="match status" value="2"/>
</dbReference>
<evidence type="ECO:0000256" key="6">
    <source>
        <dbReference type="PIRSR" id="PIRSR600223-1"/>
    </source>
</evidence>
<dbReference type="PRINTS" id="PR00727">
    <property type="entry name" value="LEADERPTASE"/>
</dbReference>
<reference evidence="10" key="1">
    <citation type="journal article" date="2020" name="mSystems">
        <title>Genome- and Community-Level Interaction Insights into Carbon Utilization and Element Cycling Functions of Hydrothermarchaeota in Hydrothermal Sediment.</title>
        <authorList>
            <person name="Zhou Z."/>
            <person name="Liu Y."/>
            <person name="Xu W."/>
            <person name="Pan J."/>
            <person name="Luo Z.H."/>
            <person name="Li M."/>
        </authorList>
    </citation>
    <scope>NUCLEOTIDE SEQUENCE [LARGE SCALE GENOMIC DNA]</scope>
    <source>
        <strain evidence="10">SpSt-143</strain>
    </source>
</reference>
<dbReference type="PROSITE" id="PS00761">
    <property type="entry name" value="SPASE_I_3"/>
    <property type="match status" value="1"/>
</dbReference>
<dbReference type="InterPro" id="IPR019757">
    <property type="entry name" value="Pept_S26A_signal_pept_1_Lys-AS"/>
</dbReference>
<feature type="active site" evidence="6">
    <location>
        <position position="151"/>
    </location>
</feature>
<dbReference type="GO" id="GO:0004252">
    <property type="term" value="F:serine-type endopeptidase activity"/>
    <property type="evidence" value="ECO:0007669"/>
    <property type="project" value="InterPro"/>
</dbReference>
<comment type="subcellular location">
    <subcellularLocation>
        <location evidence="7">Membrane</location>
        <topology evidence="7">Single-pass type II membrane protein</topology>
    </subcellularLocation>
</comment>
<keyword evidence="7" id="KW-0645">Protease</keyword>
<comment type="caution">
    <text evidence="10">The sequence shown here is derived from an EMBL/GenBank/DDBJ whole genome shotgun (WGS) entry which is preliminary data.</text>
</comment>
<dbReference type="GO" id="GO:0016020">
    <property type="term" value="C:membrane"/>
    <property type="evidence" value="ECO:0007669"/>
    <property type="project" value="UniProtKB-SubCell"/>
</dbReference>
<dbReference type="SUPFAM" id="SSF51306">
    <property type="entry name" value="LexA/Signal peptidase"/>
    <property type="match status" value="1"/>
</dbReference>
<dbReference type="AlphaFoldDB" id="A0A7V2F5E5"/>
<feature type="domain" description="Peptidase S26" evidence="9">
    <location>
        <begin position="318"/>
        <end position="358"/>
    </location>
</feature>
<dbReference type="Gene3D" id="2.10.109.10">
    <property type="entry name" value="Umud Fragment, subunit A"/>
    <property type="match status" value="2"/>
</dbReference>
<comment type="similarity">
    <text evidence="2 7">Belongs to the peptidase S26 family.</text>
</comment>
<protein>
    <recommendedName>
        <fullName evidence="4 7">Signal peptidase I</fullName>
        <ecNumber evidence="3 7">3.4.21.89</ecNumber>
    </recommendedName>
</protein>
<dbReference type="InterPro" id="IPR036286">
    <property type="entry name" value="LexA/Signal_pep-like_sf"/>
</dbReference>
<keyword evidence="5 7" id="KW-0378">Hydrolase</keyword>
<evidence type="ECO:0000313" key="10">
    <source>
        <dbReference type="EMBL" id="HER95286.1"/>
    </source>
</evidence>
<name>A0A7V2F5E5_RHOMR</name>
<dbReference type="EC" id="3.4.21.89" evidence="3 7"/>
<evidence type="ECO:0000256" key="3">
    <source>
        <dbReference type="ARBA" id="ARBA00013208"/>
    </source>
</evidence>
<dbReference type="EMBL" id="DSGB01000002">
    <property type="protein sequence ID" value="HER95286.1"/>
    <property type="molecule type" value="Genomic_DNA"/>
</dbReference>
<dbReference type="GO" id="GO:0009003">
    <property type="term" value="F:signal peptidase activity"/>
    <property type="evidence" value="ECO:0007669"/>
    <property type="project" value="UniProtKB-EC"/>
</dbReference>
<evidence type="ECO:0000256" key="2">
    <source>
        <dbReference type="ARBA" id="ARBA00009370"/>
    </source>
</evidence>
<dbReference type="InterPro" id="IPR019533">
    <property type="entry name" value="Peptidase_S26"/>
</dbReference>
<dbReference type="Pfam" id="PF10502">
    <property type="entry name" value="Peptidase_S26"/>
    <property type="match status" value="2"/>
</dbReference>
<evidence type="ECO:0000256" key="4">
    <source>
        <dbReference type="ARBA" id="ARBA00019232"/>
    </source>
</evidence>
<comment type="catalytic activity">
    <reaction evidence="1 7">
        <text>Cleavage of hydrophobic, N-terminal signal or leader sequences from secreted and periplasmic proteins.</text>
        <dbReference type="EC" id="3.4.21.89"/>
    </reaction>
</comment>
<keyword evidence="7" id="KW-1133">Transmembrane helix</keyword>
<feature type="region of interest" description="Disordered" evidence="8">
    <location>
        <begin position="1"/>
        <end position="41"/>
    </location>
</feature>
<evidence type="ECO:0000256" key="8">
    <source>
        <dbReference type="SAM" id="MobiDB-lite"/>
    </source>
</evidence>
<evidence type="ECO:0000256" key="1">
    <source>
        <dbReference type="ARBA" id="ARBA00000677"/>
    </source>
</evidence>
<dbReference type="PANTHER" id="PTHR43390:SF1">
    <property type="entry name" value="CHLOROPLAST PROCESSING PEPTIDASE"/>
    <property type="match status" value="1"/>
</dbReference>
<feature type="transmembrane region" description="Helical" evidence="7">
    <location>
        <begin position="47"/>
        <end position="66"/>
    </location>
</feature>
<dbReference type="InterPro" id="IPR000223">
    <property type="entry name" value="Pept_S26A_signal_pept_1"/>
</dbReference>
<sequence>MRNLTLASTQPESATRRAKRQQRRSDVPLGPSTDGQSRPPKSKLREWLEALGFTLVVMLVVRTFFFDLFRIPTPSMEKTLLVGDYLFVSKLHYGVRTPISLGIPFTKIYVKGLTLPHTRLPGFTSIQRGDVVVFNYPPEDLPIDRKTHYIKRVIGLPGDTLWIQNKMVYVNGEPQPLRPTMQQLWRVIKTDPRVVLPEVRLRELGIEEIQPTPDPRQVLLVATSAAAAAMASWPYVERIEPFVLPSGPQYSELMYPPGKGYSPDQYGPIIIPARGQTIALTEANWPIVEPVIRRYEGHTTGREPDGTFLIDGQPATTYTFTQDYYFVMGDNRDNSEDSRFWGFVPMDHIVGKALFVYFSWDGEHHLPRFERLFTRIH</sequence>
<accession>A0A7V2F5E5</accession>
<proteinExistence type="inferred from homology"/>
<dbReference type="CDD" id="cd06530">
    <property type="entry name" value="S26_SPase_I"/>
    <property type="match status" value="2"/>
</dbReference>
<keyword evidence="7" id="KW-0472">Membrane</keyword>
<organism evidence="10">
    <name type="scientific">Rhodothermus marinus</name>
    <name type="common">Rhodothermus obamensis</name>
    <dbReference type="NCBI Taxonomy" id="29549"/>
    <lineage>
        <taxon>Bacteria</taxon>
        <taxon>Pseudomonadati</taxon>
        <taxon>Rhodothermota</taxon>
        <taxon>Rhodothermia</taxon>
        <taxon>Rhodothermales</taxon>
        <taxon>Rhodothermaceae</taxon>
        <taxon>Rhodothermus</taxon>
    </lineage>
</organism>
<feature type="domain" description="Peptidase S26" evidence="9">
    <location>
        <begin position="45"/>
        <end position="176"/>
    </location>
</feature>
<dbReference type="InterPro" id="IPR019758">
    <property type="entry name" value="Pept_S26A_signal_pept_1_CS"/>
</dbReference>
<dbReference type="PANTHER" id="PTHR43390">
    <property type="entry name" value="SIGNAL PEPTIDASE I"/>
    <property type="match status" value="1"/>
</dbReference>
<evidence type="ECO:0000256" key="7">
    <source>
        <dbReference type="RuleBase" id="RU362042"/>
    </source>
</evidence>
<feature type="active site" evidence="6">
    <location>
        <position position="75"/>
    </location>
</feature>
<keyword evidence="7" id="KW-0812">Transmembrane</keyword>
<evidence type="ECO:0000256" key="5">
    <source>
        <dbReference type="ARBA" id="ARBA00022801"/>
    </source>
</evidence>
<evidence type="ECO:0000259" key="9">
    <source>
        <dbReference type="Pfam" id="PF10502"/>
    </source>
</evidence>
<gene>
    <name evidence="10" type="primary">lepB</name>
    <name evidence="10" type="ORF">ENO59_02005</name>
</gene>
<dbReference type="PROSITE" id="PS00760">
    <property type="entry name" value="SPASE_I_2"/>
    <property type="match status" value="1"/>
</dbReference>
<feature type="compositionally biased region" description="Polar residues" evidence="8">
    <location>
        <begin position="1"/>
        <end position="13"/>
    </location>
</feature>
<dbReference type="GO" id="GO:0006465">
    <property type="term" value="P:signal peptide processing"/>
    <property type="evidence" value="ECO:0007669"/>
    <property type="project" value="InterPro"/>
</dbReference>